<dbReference type="RefSeq" id="WP_390185352.1">
    <property type="nucleotide sequence ID" value="NZ_JBHMAI010000007.1"/>
</dbReference>
<comment type="caution">
    <text evidence="3">The sequence shown here is derived from an EMBL/GenBank/DDBJ whole genome shotgun (WGS) entry which is preliminary data.</text>
</comment>
<dbReference type="SMART" id="SM00776">
    <property type="entry name" value="NPCBM"/>
    <property type="match status" value="1"/>
</dbReference>
<dbReference type="InterPro" id="IPR038637">
    <property type="entry name" value="NPCBM_sf"/>
</dbReference>
<dbReference type="InterPro" id="IPR011635">
    <property type="entry name" value="CARDB"/>
</dbReference>
<dbReference type="Pfam" id="PF08305">
    <property type="entry name" value="NPCBM"/>
    <property type="match status" value="1"/>
</dbReference>
<protein>
    <recommendedName>
        <fullName evidence="2">Glycosyl hydrolase family 98 putative carbohydrate-binding module domain-containing protein</fullName>
    </recommendedName>
</protein>
<evidence type="ECO:0000259" key="2">
    <source>
        <dbReference type="SMART" id="SM00776"/>
    </source>
</evidence>
<dbReference type="EMBL" id="BAABKX010000022">
    <property type="protein sequence ID" value="GAA5061883.1"/>
    <property type="molecule type" value="Genomic_DNA"/>
</dbReference>
<reference evidence="3 4" key="1">
    <citation type="journal article" date="2019" name="Int. J. Syst. Evol. Microbiol.">
        <title>The Global Catalogue of Microorganisms (GCM) 10K type strain sequencing project: providing services to taxonomists for standard genome sequencing and annotation.</title>
        <authorList>
            <consortium name="The Broad Institute Genomics Platform"/>
            <consortium name="The Broad Institute Genome Sequencing Center for Infectious Disease"/>
            <person name="Wu L."/>
            <person name="Ma J."/>
        </authorList>
    </citation>
    <scope>NUCLEOTIDE SEQUENCE [LARGE SCALE GENOMIC DNA]</scope>
    <source>
        <strain evidence="3 4">JCM 17504</strain>
    </source>
</reference>
<dbReference type="InterPro" id="IPR008979">
    <property type="entry name" value="Galactose-bd-like_sf"/>
</dbReference>
<accession>A0AAV3UPC7</accession>
<evidence type="ECO:0000256" key="1">
    <source>
        <dbReference type="SAM" id="MobiDB-lite"/>
    </source>
</evidence>
<dbReference type="InterPro" id="IPR013783">
    <property type="entry name" value="Ig-like_fold"/>
</dbReference>
<dbReference type="Proteomes" id="UP001501729">
    <property type="component" value="Unassembled WGS sequence"/>
</dbReference>
<dbReference type="Pfam" id="PF07705">
    <property type="entry name" value="CARDB"/>
    <property type="match status" value="1"/>
</dbReference>
<evidence type="ECO:0000313" key="4">
    <source>
        <dbReference type="Proteomes" id="UP001501729"/>
    </source>
</evidence>
<feature type="region of interest" description="Disordered" evidence="1">
    <location>
        <begin position="1"/>
        <end position="49"/>
    </location>
</feature>
<dbReference type="SUPFAM" id="SSF49785">
    <property type="entry name" value="Galactose-binding domain-like"/>
    <property type="match status" value="1"/>
</dbReference>
<name>A0AAV3UPC7_9EURY</name>
<dbReference type="Gene3D" id="2.60.120.1060">
    <property type="entry name" value="NPCBM/NEW2 domain"/>
    <property type="match status" value="1"/>
</dbReference>
<evidence type="ECO:0000313" key="3">
    <source>
        <dbReference type="EMBL" id="GAA5061883.1"/>
    </source>
</evidence>
<feature type="compositionally biased region" description="Basic and acidic residues" evidence="1">
    <location>
        <begin position="35"/>
        <end position="49"/>
    </location>
</feature>
<keyword evidence="4" id="KW-1185">Reference proteome</keyword>
<proteinExistence type="predicted"/>
<dbReference type="Gene3D" id="2.60.40.10">
    <property type="entry name" value="Immunoglobulins"/>
    <property type="match status" value="1"/>
</dbReference>
<organism evidence="3 4">
    <name type="scientific">Haladaptatus pallidirubidus</name>
    <dbReference type="NCBI Taxonomy" id="1008152"/>
    <lineage>
        <taxon>Archaea</taxon>
        <taxon>Methanobacteriati</taxon>
        <taxon>Methanobacteriota</taxon>
        <taxon>Stenosarchaea group</taxon>
        <taxon>Halobacteria</taxon>
        <taxon>Halobacteriales</taxon>
        <taxon>Haladaptataceae</taxon>
        <taxon>Haladaptatus</taxon>
    </lineage>
</organism>
<feature type="domain" description="Glycosyl hydrolase family 98 putative carbohydrate-binding module" evidence="2">
    <location>
        <begin position="182"/>
        <end position="321"/>
    </location>
</feature>
<dbReference type="InterPro" id="IPR013222">
    <property type="entry name" value="Glyco_hyd_98_carb-bd"/>
</dbReference>
<gene>
    <name evidence="3" type="ORF">GCM10025751_48460</name>
</gene>
<sequence>MVNATDTGADGQAGKKVDEIPFPGNVTADGGLIENYRDPARLTAPEDEKPADIYVAGKPRRRAPEPGPDLTIDGREFTVESVDEQTWRITVPIANVGADQSPATTAALLDVTDEQQHRLTTFDVPALDVNEYTILTYDWDTSMVSAGRYELQAVVDPHDEIQESTETNNASPTAEITVAKPPTSDTYLSDLQWVDATIGWGEIGLDESVEGNPITIGGTTYEKGIGTHARSEITYNLGENMSRFVSDVGVDDEVEGDGSVGFKVVGDGETLAETDVLTGSGGATHLDVDVSGVDTLTLVVTDGGNGIDSDHADWAAARVLT</sequence>
<dbReference type="AlphaFoldDB" id="A0AAV3UPC7"/>